<dbReference type="Gene3D" id="3.40.630.30">
    <property type="match status" value="1"/>
</dbReference>
<dbReference type="EMBL" id="LCUJ01000002">
    <property type="protein sequence ID" value="OCL99727.1"/>
    <property type="molecule type" value="Genomic_DNA"/>
</dbReference>
<dbReference type="AlphaFoldDB" id="A0A1C0B816"/>
<evidence type="ECO:0000313" key="4">
    <source>
        <dbReference type="Proteomes" id="UP000093281"/>
    </source>
</evidence>
<reference evidence="4" key="1">
    <citation type="submission" date="2015-05" db="EMBL/GenBank/DDBJ databases">
        <authorList>
            <person name="Rovetto F."/>
            <person name="Cocolin L."/>
            <person name="Illeghems K."/>
            <person name="Van Nieuwerburgh F."/>
            <person name="Houf K."/>
        </authorList>
    </citation>
    <scope>NUCLEOTIDE SEQUENCE [LARGE SCALE GENOMIC DNA]</scope>
    <source>
        <strain evidence="4">DU22</strain>
    </source>
</reference>
<organism evidence="2 4">
    <name type="scientific">Aliarcobacter thereius</name>
    <dbReference type="NCBI Taxonomy" id="544718"/>
    <lineage>
        <taxon>Bacteria</taxon>
        <taxon>Pseudomonadati</taxon>
        <taxon>Campylobacterota</taxon>
        <taxon>Epsilonproteobacteria</taxon>
        <taxon>Campylobacterales</taxon>
        <taxon>Arcobacteraceae</taxon>
        <taxon>Aliarcobacter</taxon>
    </lineage>
</organism>
<accession>A0A1C0B816</accession>
<dbReference type="Pfam" id="PF00583">
    <property type="entry name" value="Acetyltransf_1"/>
    <property type="match status" value="1"/>
</dbReference>
<dbReference type="Proteomes" id="UP000308001">
    <property type="component" value="Unassembled WGS sequence"/>
</dbReference>
<sequence>MDLEFCEAKKENIKDMENIINTAYRKISSNGWTGESHLLSGIRVNEYMLEEILKDENIRTFLAKKDDKVLATIQVKKESSALIIGLFAVCTEVQSSGIGKKLLDFAENRAKEIFKDCTKFVMEVISSRSELIAYYNRRGYKNTDVYLEFPKSELWTPTTNEELKLLVLEKEI</sequence>
<dbReference type="EMBL" id="VBUF01000001">
    <property type="protein sequence ID" value="TLS73096.1"/>
    <property type="molecule type" value="Genomic_DNA"/>
</dbReference>
<dbReference type="InterPro" id="IPR016181">
    <property type="entry name" value="Acyl_CoA_acyltransferase"/>
</dbReference>
<dbReference type="SUPFAM" id="SSF55729">
    <property type="entry name" value="Acyl-CoA N-acyltransferases (Nat)"/>
    <property type="match status" value="1"/>
</dbReference>
<dbReference type="RefSeq" id="WP_066185739.1">
    <property type="nucleotide sequence ID" value="NZ_LCUJ01000002.1"/>
</dbReference>
<reference evidence="2" key="2">
    <citation type="submission" date="2015-05" db="EMBL/GenBank/DDBJ databases">
        <authorList>
            <person name="Wang D.B."/>
            <person name="Wang M."/>
        </authorList>
    </citation>
    <scope>NUCLEOTIDE SEQUENCE [LARGE SCALE GENOMIC DNA]</scope>
    <source>
        <strain evidence="2">DU22</strain>
    </source>
</reference>
<name>A0A1C0B816_9BACT</name>
<reference evidence="3 5" key="3">
    <citation type="submission" date="2019-05" db="EMBL/GenBank/DDBJ databases">
        <title>Arcobacter cibarius and Arcobacter thereius providing challenges in identification an antibiotic susceptibility and Quinolone resistance.</title>
        <authorList>
            <person name="Busch A."/>
            <person name="Hanel I."/>
            <person name="Hotzel H."/>
            <person name="Tomaso H."/>
        </authorList>
    </citation>
    <scope>NUCLEOTIDE SEQUENCE [LARGE SCALE GENOMIC DNA]</scope>
    <source>
        <strain evidence="3 5">17CS1191_2</strain>
    </source>
</reference>
<protein>
    <submittedName>
        <fullName evidence="2">Acetyltransferase (GNAT) family protein</fullName>
    </submittedName>
    <submittedName>
        <fullName evidence="3">GNAT family N-acetyltransferase</fullName>
    </submittedName>
</protein>
<dbReference type="InterPro" id="IPR000182">
    <property type="entry name" value="GNAT_dom"/>
</dbReference>
<dbReference type="GO" id="GO:0016747">
    <property type="term" value="F:acyltransferase activity, transferring groups other than amino-acyl groups"/>
    <property type="evidence" value="ECO:0007669"/>
    <property type="project" value="InterPro"/>
</dbReference>
<proteinExistence type="predicted"/>
<evidence type="ECO:0000313" key="2">
    <source>
        <dbReference type="EMBL" id="OCL99727.1"/>
    </source>
</evidence>
<keyword evidence="2" id="KW-0808">Transferase</keyword>
<dbReference type="CDD" id="cd04301">
    <property type="entry name" value="NAT_SF"/>
    <property type="match status" value="1"/>
</dbReference>
<dbReference type="STRING" id="544718.AAX25_00308"/>
<evidence type="ECO:0000313" key="3">
    <source>
        <dbReference type="EMBL" id="TLS73096.1"/>
    </source>
</evidence>
<evidence type="ECO:0000313" key="5">
    <source>
        <dbReference type="Proteomes" id="UP000308001"/>
    </source>
</evidence>
<gene>
    <name evidence="2" type="ORF">AAX29_00777</name>
    <name evidence="3" type="ORF">FE246_01030</name>
</gene>
<evidence type="ECO:0000259" key="1">
    <source>
        <dbReference type="PROSITE" id="PS51186"/>
    </source>
</evidence>
<dbReference type="Proteomes" id="UP000093281">
    <property type="component" value="Unassembled WGS sequence"/>
</dbReference>
<feature type="domain" description="N-acetyltransferase" evidence="1">
    <location>
        <begin position="3"/>
        <end position="161"/>
    </location>
</feature>
<dbReference type="PROSITE" id="PS51186">
    <property type="entry name" value="GNAT"/>
    <property type="match status" value="1"/>
</dbReference>
<comment type="caution">
    <text evidence="2">The sequence shown here is derived from an EMBL/GenBank/DDBJ whole genome shotgun (WGS) entry which is preliminary data.</text>
</comment>
<dbReference type="OrthoDB" id="119501at2"/>